<sequence length="69" mass="8102">MTDAIKLLDRDIANATKRLSGLKRQRPASDREKAATADETKRTTDLKKKYEDDRRVFEQHLADLRRMSR</sequence>
<accession>A0ABV1JZA8</accession>
<organism evidence="2 3">
    <name type="scientific">Pseudonocardia tropica</name>
    <dbReference type="NCBI Taxonomy" id="681289"/>
    <lineage>
        <taxon>Bacteria</taxon>
        <taxon>Bacillati</taxon>
        <taxon>Actinomycetota</taxon>
        <taxon>Actinomycetes</taxon>
        <taxon>Pseudonocardiales</taxon>
        <taxon>Pseudonocardiaceae</taxon>
        <taxon>Pseudonocardia</taxon>
    </lineage>
</organism>
<protein>
    <submittedName>
        <fullName evidence="2">Uncharacterized protein</fullName>
    </submittedName>
</protein>
<evidence type="ECO:0000313" key="2">
    <source>
        <dbReference type="EMBL" id="MEQ3540668.1"/>
    </source>
</evidence>
<reference evidence="2 3" key="1">
    <citation type="submission" date="2024-03" db="EMBL/GenBank/DDBJ databases">
        <title>Draft genome sequence of Pseudonocardia tropica JCM 19149.</title>
        <authorList>
            <person name="Butdee W."/>
            <person name="Duangmal K."/>
        </authorList>
    </citation>
    <scope>NUCLEOTIDE SEQUENCE [LARGE SCALE GENOMIC DNA]</scope>
    <source>
        <strain evidence="2 3">JCM 19149</strain>
    </source>
</reference>
<evidence type="ECO:0000256" key="1">
    <source>
        <dbReference type="SAM" id="MobiDB-lite"/>
    </source>
</evidence>
<dbReference type="EMBL" id="JBEDNP010000010">
    <property type="protein sequence ID" value="MEQ3540668.1"/>
    <property type="molecule type" value="Genomic_DNA"/>
</dbReference>
<gene>
    <name evidence="2" type="ORF">WHI96_17795</name>
</gene>
<feature type="compositionally biased region" description="Basic and acidic residues" evidence="1">
    <location>
        <begin position="27"/>
        <end position="45"/>
    </location>
</feature>
<dbReference type="RefSeq" id="WP_345644311.1">
    <property type="nucleotide sequence ID" value="NZ_BAABLY010000025.1"/>
</dbReference>
<keyword evidence="3" id="KW-1185">Reference proteome</keyword>
<feature type="region of interest" description="Disordered" evidence="1">
    <location>
        <begin position="18"/>
        <end position="45"/>
    </location>
</feature>
<dbReference type="Proteomes" id="UP001464923">
    <property type="component" value="Unassembled WGS sequence"/>
</dbReference>
<name>A0ABV1JZA8_9PSEU</name>
<proteinExistence type="predicted"/>
<evidence type="ECO:0000313" key="3">
    <source>
        <dbReference type="Proteomes" id="UP001464923"/>
    </source>
</evidence>
<comment type="caution">
    <text evidence="2">The sequence shown here is derived from an EMBL/GenBank/DDBJ whole genome shotgun (WGS) entry which is preliminary data.</text>
</comment>